<keyword evidence="4" id="KW-1185">Reference proteome</keyword>
<feature type="transmembrane region" description="Helical" evidence="2">
    <location>
        <begin position="7"/>
        <end position="27"/>
    </location>
</feature>
<keyword evidence="2" id="KW-1133">Transmembrane helix</keyword>
<evidence type="ECO:0000313" key="3">
    <source>
        <dbReference type="EMBL" id="KAH7141952.1"/>
    </source>
</evidence>
<feature type="compositionally biased region" description="Polar residues" evidence="1">
    <location>
        <begin position="287"/>
        <end position="299"/>
    </location>
</feature>
<dbReference type="EMBL" id="JAGMUV010000010">
    <property type="protein sequence ID" value="KAH7141952.1"/>
    <property type="molecule type" value="Genomic_DNA"/>
</dbReference>
<feature type="region of interest" description="Disordered" evidence="1">
    <location>
        <begin position="458"/>
        <end position="485"/>
    </location>
</feature>
<dbReference type="Proteomes" id="UP000738349">
    <property type="component" value="Unassembled WGS sequence"/>
</dbReference>
<gene>
    <name evidence="3" type="ORF">EDB81DRAFT_857612</name>
</gene>
<evidence type="ECO:0000256" key="1">
    <source>
        <dbReference type="SAM" id="MobiDB-lite"/>
    </source>
</evidence>
<dbReference type="Gene3D" id="3.60.10.10">
    <property type="entry name" value="Endonuclease/exonuclease/phosphatase"/>
    <property type="match status" value="1"/>
</dbReference>
<keyword evidence="2" id="KW-0472">Membrane</keyword>
<feature type="transmembrane region" description="Helical" evidence="2">
    <location>
        <begin position="33"/>
        <end position="51"/>
    </location>
</feature>
<dbReference type="InterPro" id="IPR036691">
    <property type="entry name" value="Endo/exonu/phosph_ase_sf"/>
</dbReference>
<feature type="region of interest" description="Disordered" evidence="1">
    <location>
        <begin position="152"/>
        <end position="178"/>
    </location>
</feature>
<evidence type="ECO:0000256" key="2">
    <source>
        <dbReference type="SAM" id="Phobius"/>
    </source>
</evidence>
<feature type="transmembrane region" description="Helical" evidence="2">
    <location>
        <begin position="84"/>
        <end position="109"/>
    </location>
</feature>
<evidence type="ECO:0000313" key="4">
    <source>
        <dbReference type="Proteomes" id="UP000738349"/>
    </source>
</evidence>
<dbReference type="AlphaFoldDB" id="A0A9P9J3J2"/>
<feature type="region of interest" description="Disordered" evidence="1">
    <location>
        <begin position="285"/>
        <end position="312"/>
    </location>
</feature>
<comment type="caution">
    <text evidence="3">The sequence shown here is derived from an EMBL/GenBank/DDBJ whole genome shotgun (WGS) entry which is preliminary data.</text>
</comment>
<accession>A0A9P9J3J2</accession>
<keyword evidence="2" id="KW-0812">Transmembrane</keyword>
<dbReference type="OrthoDB" id="5082777at2759"/>
<organism evidence="3 4">
    <name type="scientific">Dactylonectria macrodidyma</name>
    <dbReference type="NCBI Taxonomy" id="307937"/>
    <lineage>
        <taxon>Eukaryota</taxon>
        <taxon>Fungi</taxon>
        <taxon>Dikarya</taxon>
        <taxon>Ascomycota</taxon>
        <taxon>Pezizomycotina</taxon>
        <taxon>Sordariomycetes</taxon>
        <taxon>Hypocreomycetidae</taxon>
        <taxon>Hypocreales</taxon>
        <taxon>Nectriaceae</taxon>
        <taxon>Dactylonectria</taxon>
    </lineage>
</organism>
<name>A0A9P9J3J2_9HYPO</name>
<reference evidence="3" key="1">
    <citation type="journal article" date="2021" name="Nat. Commun.">
        <title>Genetic determinants of endophytism in the Arabidopsis root mycobiome.</title>
        <authorList>
            <person name="Mesny F."/>
            <person name="Miyauchi S."/>
            <person name="Thiergart T."/>
            <person name="Pickel B."/>
            <person name="Atanasova L."/>
            <person name="Karlsson M."/>
            <person name="Huettel B."/>
            <person name="Barry K.W."/>
            <person name="Haridas S."/>
            <person name="Chen C."/>
            <person name="Bauer D."/>
            <person name="Andreopoulos W."/>
            <person name="Pangilinan J."/>
            <person name="LaButti K."/>
            <person name="Riley R."/>
            <person name="Lipzen A."/>
            <person name="Clum A."/>
            <person name="Drula E."/>
            <person name="Henrissat B."/>
            <person name="Kohler A."/>
            <person name="Grigoriev I.V."/>
            <person name="Martin F.M."/>
            <person name="Hacquard S."/>
        </authorList>
    </citation>
    <scope>NUCLEOTIDE SEQUENCE</scope>
    <source>
        <strain evidence="3">MPI-CAGE-AT-0147</strain>
    </source>
</reference>
<dbReference type="SUPFAM" id="SSF56219">
    <property type="entry name" value="DNase I-like"/>
    <property type="match status" value="1"/>
</dbReference>
<proteinExistence type="predicted"/>
<sequence length="485" mass="53936">MDISLAAYASWALMMLVLSFFTAWAFLGEDGKLWSVPILLVETSIFMYLSLKVLTAIHGQHPHLFASAAATHLFLTITRRGATYMALATTVWLMMLIVGGIGLFMGTFITCEEGILRKLVFVGDACSDLEGFLASRVPDAYLAAPLSAASAARPHQQLRPPDRADPLPQQTPRPSTRCPFLRQNQTRTRFSVIPRRVIWAELFTHPGVKALGLELLTPPGVVTFSNSRDPDTRSSTIDLAFASQSLSSQVEHCRVLDVLGFDSGHRIIETALLMSLKREVKAPTPLEQGQPSDLQTNPHVSPAAKGRCPRHPRANKQLHCQGLRGRESGHQTARAIQVPRFHLPKPPTILELKLKQTMTELDELQATYRKTKDPLLLPALVRLKEEIQRLDTQIWRRFTETSTTTTRGAFWLSGSAAKFGKPRGPCQTPTLYHNGKFHSQSEDKVAVFHDAIFKNNALFDPVPERPPPMPRDEKRRGQGATAPNI</sequence>
<protein>
    <submittedName>
        <fullName evidence="3">Uncharacterized protein</fullName>
    </submittedName>
</protein>